<dbReference type="InterPro" id="IPR041588">
    <property type="entry name" value="Integrase_H2C2"/>
</dbReference>
<dbReference type="InterPro" id="IPR001584">
    <property type="entry name" value="Integrase_cat-core"/>
</dbReference>
<accession>A0A1Y1M360</accession>
<organism evidence="3">
    <name type="scientific">Photinus pyralis</name>
    <name type="common">Common eastern firefly</name>
    <name type="synonym">Lampyris pyralis</name>
    <dbReference type="NCBI Taxonomy" id="7054"/>
    <lineage>
        <taxon>Eukaryota</taxon>
        <taxon>Metazoa</taxon>
        <taxon>Ecdysozoa</taxon>
        <taxon>Arthropoda</taxon>
        <taxon>Hexapoda</taxon>
        <taxon>Insecta</taxon>
        <taxon>Pterygota</taxon>
        <taxon>Neoptera</taxon>
        <taxon>Endopterygota</taxon>
        <taxon>Coleoptera</taxon>
        <taxon>Polyphaga</taxon>
        <taxon>Elateriformia</taxon>
        <taxon>Elateroidea</taxon>
        <taxon>Lampyridae</taxon>
        <taxon>Lampyrinae</taxon>
        <taxon>Photinus</taxon>
    </lineage>
</organism>
<dbReference type="GO" id="GO:0003964">
    <property type="term" value="F:RNA-directed DNA polymerase activity"/>
    <property type="evidence" value="ECO:0007669"/>
    <property type="project" value="UniProtKB-EC"/>
</dbReference>
<dbReference type="FunFam" id="3.30.420.10:FF:000032">
    <property type="entry name" value="Retrovirus-related Pol polyprotein from transposon 297-like Protein"/>
    <property type="match status" value="1"/>
</dbReference>
<dbReference type="GO" id="GO:0003676">
    <property type="term" value="F:nucleic acid binding"/>
    <property type="evidence" value="ECO:0007669"/>
    <property type="project" value="InterPro"/>
</dbReference>
<dbReference type="InterPro" id="IPR012337">
    <property type="entry name" value="RNaseH-like_sf"/>
</dbReference>
<evidence type="ECO:0000259" key="2">
    <source>
        <dbReference type="PROSITE" id="PS50994"/>
    </source>
</evidence>
<dbReference type="FunFam" id="1.10.340.70:FF:000001">
    <property type="entry name" value="Retrovirus-related Pol polyprotein from transposon gypsy-like Protein"/>
    <property type="match status" value="1"/>
</dbReference>
<protein>
    <recommendedName>
        <fullName evidence="1">RNA-directed DNA polymerase</fullName>
        <ecNumber evidence="1">2.7.7.49</ecNumber>
    </recommendedName>
</protein>
<dbReference type="InterPro" id="IPR036397">
    <property type="entry name" value="RNaseH_sf"/>
</dbReference>
<proteinExistence type="predicted"/>
<feature type="domain" description="Integrase catalytic" evidence="2">
    <location>
        <begin position="99"/>
        <end position="262"/>
    </location>
</feature>
<dbReference type="Pfam" id="PF17921">
    <property type="entry name" value="Integrase_H2C2"/>
    <property type="match status" value="1"/>
</dbReference>
<evidence type="ECO:0000256" key="1">
    <source>
        <dbReference type="ARBA" id="ARBA00012493"/>
    </source>
</evidence>
<dbReference type="Gene3D" id="3.30.420.10">
    <property type="entry name" value="Ribonuclease H-like superfamily/Ribonuclease H"/>
    <property type="match status" value="1"/>
</dbReference>
<dbReference type="Pfam" id="PF00665">
    <property type="entry name" value="rve"/>
    <property type="match status" value="1"/>
</dbReference>
<dbReference type="EC" id="2.7.7.49" evidence="1"/>
<dbReference type="Gene3D" id="1.10.340.70">
    <property type="match status" value="1"/>
</dbReference>
<dbReference type="PROSITE" id="PS50994">
    <property type="entry name" value="INTEGRASE"/>
    <property type="match status" value="1"/>
</dbReference>
<dbReference type="GO" id="GO:0015074">
    <property type="term" value="P:DNA integration"/>
    <property type="evidence" value="ECO:0007669"/>
    <property type="project" value="InterPro"/>
</dbReference>
<dbReference type="EMBL" id="GEZM01041891">
    <property type="protein sequence ID" value="JAV80113.1"/>
    <property type="molecule type" value="Transcribed_RNA"/>
</dbReference>
<dbReference type="AlphaFoldDB" id="A0A1Y1M360"/>
<dbReference type="SUPFAM" id="SSF53098">
    <property type="entry name" value="Ribonuclease H-like"/>
    <property type="match status" value="1"/>
</dbReference>
<name>A0A1Y1M360_PHOPY</name>
<dbReference type="PANTHER" id="PTHR37984:SF5">
    <property type="entry name" value="PROTEIN NYNRIN-LIKE"/>
    <property type="match status" value="1"/>
</dbReference>
<dbReference type="InterPro" id="IPR050951">
    <property type="entry name" value="Retrovirus_Pol_polyprotein"/>
</dbReference>
<reference evidence="3" key="1">
    <citation type="journal article" date="2016" name="Sci. Rep.">
        <title>Molecular characterization of firefly nuptial gifts: a multi-omics approach sheds light on postcopulatory sexual selection.</title>
        <authorList>
            <person name="Al-Wathiqui N."/>
            <person name="Fallon T.R."/>
            <person name="South A."/>
            <person name="Weng J.K."/>
            <person name="Lewis S.M."/>
        </authorList>
    </citation>
    <scope>NUCLEOTIDE SEQUENCE</scope>
</reference>
<sequence length="393" mass="46495">MAWRVEENILYKYVQQQYPELQSEANHWKIVVPKPARRQLLARYHDHPTAGHVGVYKTYWKLCEQHYWPKMKDDVVKYIKNCTICAEYKPDQLRAAGLMGDRPKIKKPWQMISLDFIGPFPRSNRGYKYVLVVTDYFSKYVVTFPLRNATAKQLVNCIEEGIFLVYGTPQFNICDNGVQMKSKEFQQVCKDYRAQIFYTALYYPRANPTERVNRVIKTMIASYIKGDQKKWCKNLAAVTCAIRTSRHEITEATPYFINFGREHKLYGKDFENQVPEDAINANQLIEQRQIGYRKMFDRVRERLKSAREHNAQTYNLRRRHVEYTVGQKVWRRNKALSDATADFNSKLAPKYIGPFIIKRKTGYCTYELQDDHNKSKGMWHVQDLKPHYSHENG</sequence>
<dbReference type="PANTHER" id="PTHR37984">
    <property type="entry name" value="PROTEIN CBG26694"/>
    <property type="match status" value="1"/>
</dbReference>
<evidence type="ECO:0000313" key="3">
    <source>
        <dbReference type="EMBL" id="JAV80113.1"/>
    </source>
</evidence>